<reference evidence="1" key="1">
    <citation type="journal article" date="2015" name="Nature">
        <title>Complex archaea that bridge the gap between prokaryotes and eukaryotes.</title>
        <authorList>
            <person name="Spang A."/>
            <person name="Saw J.H."/>
            <person name="Jorgensen S.L."/>
            <person name="Zaremba-Niedzwiedzka K."/>
            <person name="Martijn J."/>
            <person name="Lind A.E."/>
            <person name="van Eijk R."/>
            <person name="Schleper C."/>
            <person name="Guy L."/>
            <person name="Ettema T.J."/>
        </authorList>
    </citation>
    <scope>NUCLEOTIDE SEQUENCE</scope>
</reference>
<dbReference type="AlphaFoldDB" id="A0A0F9DN72"/>
<organism evidence="1">
    <name type="scientific">marine sediment metagenome</name>
    <dbReference type="NCBI Taxonomy" id="412755"/>
    <lineage>
        <taxon>unclassified sequences</taxon>
        <taxon>metagenomes</taxon>
        <taxon>ecological metagenomes</taxon>
    </lineage>
</organism>
<gene>
    <name evidence="1" type="ORF">LCGC14_2526380</name>
</gene>
<feature type="non-terminal residue" evidence="1">
    <location>
        <position position="20"/>
    </location>
</feature>
<comment type="caution">
    <text evidence="1">The sequence shown here is derived from an EMBL/GenBank/DDBJ whole genome shotgun (WGS) entry which is preliminary data.</text>
</comment>
<proteinExistence type="predicted"/>
<protein>
    <submittedName>
        <fullName evidence="1">Uncharacterized protein</fullName>
    </submittedName>
</protein>
<accession>A0A0F9DN72</accession>
<name>A0A0F9DN72_9ZZZZ</name>
<evidence type="ECO:0000313" key="1">
    <source>
        <dbReference type="EMBL" id="KKL13378.1"/>
    </source>
</evidence>
<sequence>MKADALTGRKQLAVFLSAIF</sequence>
<dbReference type="EMBL" id="LAZR01040879">
    <property type="protein sequence ID" value="KKL13378.1"/>
    <property type="molecule type" value="Genomic_DNA"/>
</dbReference>